<dbReference type="InterPro" id="IPR001667">
    <property type="entry name" value="DDH_dom"/>
</dbReference>
<organism evidence="10 11">
    <name type="scientific">Planifilum fimeticola</name>
    <dbReference type="NCBI Taxonomy" id="201975"/>
    <lineage>
        <taxon>Bacteria</taxon>
        <taxon>Bacillati</taxon>
        <taxon>Bacillota</taxon>
        <taxon>Bacilli</taxon>
        <taxon>Bacillales</taxon>
        <taxon>Thermoactinomycetaceae</taxon>
        <taxon>Planifilum</taxon>
    </lineage>
</organism>
<dbReference type="Pfam" id="PF01368">
    <property type="entry name" value="DHH"/>
    <property type="match status" value="1"/>
</dbReference>
<dbReference type="GO" id="GO:0005886">
    <property type="term" value="C:plasma membrane"/>
    <property type="evidence" value="ECO:0007669"/>
    <property type="project" value="UniProtKB-SubCell"/>
</dbReference>
<dbReference type="Gene3D" id="3.90.1640.10">
    <property type="entry name" value="inorganic pyrophosphatase (n-terminal core)"/>
    <property type="match status" value="1"/>
</dbReference>
<dbReference type="GO" id="GO:0106409">
    <property type="term" value="F:cyclic-di-AMP phosphodiesterase activity"/>
    <property type="evidence" value="ECO:0007669"/>
    <property type="project" value="RHEA"/>
</dbReference>
<dbReference type="Gene3D" id="3.10.310.30">
    <property type="match status" value="1"/>
</dbReference>
<dbReference type="AlphaFoldDB" id="A0A2T0LI68"/>
<dbReference type="PROSITE" id="PS50887">
    <property type="entry name" value="GGDEF"/>
    <property type="match status" value="1"/>
</dbReference>
<feature type="binding site" evidence="7">
    <location>
        <position position="495"/>
    </location>
    <ligand>
        <name>Mn(2+)</name>
        <dbReference type="ChEBI" id="CHEBI:29035"/>
        <label>2</label>
    </ligand>
</feature>
<dbReference type="RefSeq" id="WP_106344071.1">
    <property type="nucleotide sequence ID" value="NZ_PVNE01000003.1"/>
</dbReference>
<keyword evidence="7" id="KW-0464">Manganese</keyword>
<evidence type="ECO:0000256" key="3">
    <source>
        <dbReference type="ARBA" id="ARBA00022692"/>
    </source>
</evidence>
<feature type="domain" description="GGDEF" evidence="9">
    <location>
        <begin position="172"/>
        <end position="300"/>
    </location>
</feature>
<dbReference type="PIRSF" id="PIRSF026583">
    <property type="entry name" value="YybT"/>
    <property type="match status" value="1"/>
</dbReference>
<feature type="binding site" evidence="7">
    <location>
        <position position="416"/>
    </location>
    <ligand>
        <name>Mn(2+)</name>
        <dbReference type="ChEBI" id="CHEBI:29035"/>
        <label>2</label>
    </ligand>
</feature>
<comment type="subcellular location">
    <subcellularLocation>
        <location evidence="1">Cell membrane</location>
        <topology evidence="1">Multi-pass membrane protein</topology>
    </subcellularLocation>
</comment>
<dbReference type="InterPro" id="IPR043128">
    <property type="entry name" value="Rev_trsase/Diguanyl_cyclase"/>
</dbReference>
<dbReference type="Gene3D" id="3.30.450.20">
    <property type="entry name" value="PAS domain"/>
    <property type="match status" value="1"/>
</dbReference>
<comment type="catalytic activity">
    <reaction evidence="6">
        <text>3',3'-c-di-AMP + H2O = 5'-O-phosphonoadenylyl-(3'-&gt;5')-adenosine + H(+)</text>
        <dbReference type="Rhea" id="RHEA:54420"/>
        <dbReference type="ChEBI" id="CHEBI:15377"/>
        <dbReference type="ChEBI" id="CHEBI:15378"/>
        <dbReference type="ChEBI" id="CHEBI:71500"/>
        <dbReference type="ChEBI" id="CHEBI:138171"/>
    </reaction>
</comment>
<feature type="transmembrane region" description="Helical" evidence="8">
    <location>
        <begin position="20"/>
        <end position="51"/>
    </location>
</feature>
<gene>
    <name evidence="10" type="ORF">CLV97_103131</name>
</gene>
<evidence type="ECO:0000313" key="11">
    <source>
        <dbReference type="Proteomes" id="UP000237797"/>
    </source>
</evidence>
<dbReference type="OrthoDB" id="9759476at2"/>
<feature type="binding site" evidence="7">
    <location>
        <position position="440"/>
    </location>
    <ligand>
        <name>Mn(2+)</name>
        <dbReference type="ChEBI" id="CHEBI:29035"/>
        <label>2</label>
    </ligand>
</feature>
<comment type="function">
    <text evidence="6">Has phosphodiesterase (PDE) activity against cyclic-di-AMP (c-di-AMP).</text>
</comment>
<accession>A0A2T0LI68</accession>
<dbReference type="SUPFAM" id="SSF55785">
    <property type="entry name" value="PYP-like sensor domain (PAS domain)"/>
    <property type="match status" value="1"/>
</dbReference>
<keyword evidence="7" id="KW-0479">Metal-binding</keyword>
<feature type="binding site" evidence="7">
    <location>
        <position position="343"/>
    </location>
    <ligand>
        <name>Mn(2+)</name>
        <dbReference type="ChEBI" id="CHEBI:29035"/>
        <label>1</label>
    </ligand>
</feature>
<evidence type="ECO:0000256" key="4">
    <source>
        <dbReference type="ARBA" id="ARBA00022989"/>
    </source>
</evidence>
<dbReference type="Gene3D" id="3.30.70.270">
    <property type="match status" value="1"/>
</dbReference>
<comment type="similarity">
    <text evidence="6">Belongs to the GdpP/PdeA phosphodiesterase family.</text>
</comment>
<name>A0A2T0LI68_9BACL</name>
<evidence type="ECO:0000313" key="10">
    <source>
        <dbReference type="EMBL" id="PRX42116.1"/>
    </source>
</evidence>
<evidence type="ECO:0000256" key="7">
    <source>
        <dbReference type="PIRSR" id="PIRSR026583-50"/>
    </source>
</evidence>
<dbReference type="GO" id="GO:0046872">
    <property type="term" value="F:metal ion binding"/>
    <property type="evidence" value="ECO:0007669"/>
    <property type="project" value="UniProtKB-KW"/>
</dbReference>
<protein>
    <recommendedName>
        <fullName evidence="6">Cyclic-di-AMP phosphodiesterase</fullName>
        <ecNumber evidence="6">3.1.4.-</ecNumber>
    </recommendedName>
</protein>
<keyword evidence="6" id="KW-0378">Hydrolase</keyword>
<evidence type="ECO:0000256" key="8">
    <source>
        <dbReference type="SAM" id="Phobius"/>
    </source>
</evidence>
<keyword evidence="5 6" id="KW-0472">Membrane</keyword>
<dbReference type="SUPFAM" id="SSF55073">
    <property type="entry name" value="Nucleotide cyclase"/>
    <property type="match status" value="1"/>
</dbReference>
<dbReference type="InterPro" id="IPR051319">
    <property type="entry name" value="Oligoribo/pAp-PDE_c-di-AMP_PDE"/>
</dbReference>
<evidence type="ECO:0000256" key="1">
    <source>
        <dbReference type="ARBA" id="ARBA00004651"/>
    </source>
</evidence>
<dbReference type="InterPro" id="IPR014528">
    <property type="entry name" value="GdpP/PdeA"/>
</dbReference>
<dbReference type="InterPro" id="IPR038763">
    <property type="entry name" value="DHH_sf"/>
</dbReference>
<keyword evidence="3 8" id="KW-0812">Transmembrane</keyword>
<dbReference type="InterPro" id="IPR000160">
    <property type="entry name" value="GGDEF_dom"/>
</dbReference>
<dbReference type="EMBL" id="PVNE01000003">
    <property type="protein sequence ID" value="PRX42116.1"/>
    <property type="molecule type" value="Genomic_DNA"/>
</dbReference>
<dbReference type="InterPro" id="IPR003156">
    <property type="entry name" value="DHHA1_dom"/>
</dbReference>
<dbReference type="FunFam" id="3.90.1640.10:FF:000002">
    <property type="entry name" value="Cyclic-di-AMP phosphodiesterase"/>
    <property type="match status" value="1"/>
</dbReference>
<evidence type="ECO:0000256" key="5">
    <source>
        <dbReference type="ARBA" id="ARBA00023136"/>
    </source>
</evidence>
<dbReference type="Pfam" id="PF21370">
    <property type="entry name" value="PAS_GdpP"/>
    <property type="match status" value="1"/>
</dbReference>
<dbReference type="GO" id="GO:0016787">
    <property type="term" value="F:hydrolase activity"/>
    <property type="evidence" value="ECO:0007669"/>
    <property type="project" value="UniProtKB-UniRule"/>
</dbReference>
<dbReference type="InterPro" id="IPR029787">
    <property type="entry name" value="Nucleotide_cyclase"/>
</dbReference>
<dbReference type="Proteomes" id="UP000237797">
    <property type="component" value="Unassembled WGS sequence"/>
</dbReference>
<dbReference type="GO" id="GO:0003676">
    <property type="term" value="F:nucleic acid binding"/>
    <property type="evidence" value="ECO:0007669"/>
    <property type="project" value="UniProtKB-UniRule"/>
</dbReference>
<comment type="cofactor">
    <cofactor evidence="7">
        <name>Mn(2+)</name>
        <dbReference type="ChEBI" id="CHEBI:29035"/>
    </cofactor>
    <text evidence="7">For phosphodiesterase activity, probably binds 2 Mn(2+) per subunit.</text>
</comment>
<dbReference type="SUPFAM" id="SSF64182">
    <property type="entry name" value="DHH phosphoesterases"/>
    <property type="match status" value="1"/>
</dbReference>
<proteinExistence type="inferred from homology"/>
<keyword evidence="4 8" id="KW-1133">Transmembrane helix</keyword>
<dbReference type="InterPro" id="IPR035965">
    <property type="entry name" value="PAS-like_dom_sf"/>
</dbReference>
<dbReference type="Pfam" id="PF24898">
    <property type="entry name" value="GGDEF_GdpP"/>
    <property type="match status" value="1"/>
</dbReference>
<keyword evidence="11" id="KW-1185">Reference proteome</keyword>
<dbReference type="EC" id="3.1.4.-" evidence="6"/>
<dbReference type="SMART" id="SM00267">
    <property type="entry name" value="GGDEF"/>
    <property type="match status" value="1"/>
</dbReference>
<keyword evidence="2 6" id="KW-1003">Cell membrane</keyword>
<evidence type="ECO:0000256" key="6">
    <source>
        <dbReference type="PIRNR" id="PIRNR026583"/>
    </source>
</evidence>
<feature type="binding site" evidence="7">
    <location>
        <position position="349"/>
    </location>
    <ligand>
        <name>Mn(2+)</name>
        <dbReference type="ChEBI" id="CHEBI:29035"/>
        <label>2</label>
    </ligand>
</feature>
<evidence type="ECO:0000256" key="2">
    <source>
        <dbReference type="ARBA" id="ARBA00022475"/>
    </source>
</evidence>
<reference evidence="10 11" key="1">
    <citation type="submission" date="2018-03" db="EMBL/GenBank/DDBJ databases">
        <title>Genomic Encyclopedia of Archaeal and Bacterial Type Strains, Phase II (KMG-II): from individual species to whole genera.</title>
        <authorList>
            <person name="Goeker M."/>
        </authorList>
    </citation>
    <scope>NUCLEOTIDE SEQUENCE [LARGE SCALE GENOMIC DNA]</scope>
    <source>
        <strain evidence="10 11">DSM 44946</strain>
    </source>
</reference>
<feature type="binding site" evidence="7">
    <location>
        <position position="416"/>
    </location>
    <ligand>
        <name>Mn(2+)</name>
        <dbReference type="ChEBI" id="CHEBI:29035"/>
        <label>1</label>
    </ligand>
</feature>
<sequence>MPNFILQRWHGKHMVWAMCFHLVLIALLASFDWVLGAGGMVVFFLLAFHLFRAERAFRKDFIQYVMTLTDRIKGANQQAMDRMPLGILLYNKDGRIEWHNPFVRGMTDEEELVGKAMSEVFPSLKELGDEEDAARMTVGDRTFEVIHRAEERLVYFREVTRLARIEHRYEQDQVFFGIMHMDNYEEAGQGLSDQNLTLLLSNVTGAITRWAENHDICLRRLDSDKFFLILRRETLDEVIRTRFGILDEVREMTRHNPIPITLSIGVSTVGRTLLERAENAQGALEIALARGGDQAVVQSGERMLFFGGKMGAVEKRTRVRARVISHALGNLIRDSERVLIMGHAKPDMDAMGAAIGVLKAVRLQQRPGYIVLDDRNPSIERLMEAVANHDELKDRIVSPERALQLAGPGTLLIMVDTHKPSLTIEPRLLSKVKRVVVIDHHRRGEEFVQDPVLVYLESYASSTSELVTELLQYQGNRISLDTLEATALLAGMVVDTRNFMVRAGSRTFEAASFLRRHGADLTMVQTLLKEDLQQFVKRAEIVKNTEVVYDKIAIAVAEEDERYGQLLIAQAADTLLNMQGITASFVIGTLEDGRVAISARSQGDLNVQLVMEALGGGGHLTNAAVQLKGVTLTEARERLLKTLEEGGLVE</sequence>
<comment type="caution">
    <text evidence="10">The sequence shown here is derived from an EMBL/GenBank/DDBJ whole genome shotgun (WGS) entry which is preliminary data.</text>
</comment>
<dbReference type="Pfam" id="PF02272">
    <property type="entry name" value="DHHA1"/>
    <property type="match status" value="1"/>
</dbReference>
<dbReference type="InterPro" id="IPR049553">
    <property type="entry name" value="GdpP-like_PAS"/>
</dbReference>
<feature type="binding site" evidence="7">
    <location>
        <position position="347"/>
    </location>
    <ligand>
        <name>Mn(2+)</name>
        <dbReference type="ChEBI" id="CHEBI:29035"/>
        <label>1</label>
    </ligand>
</feature>
<dbReference type="PANTHER" id="PTHR47618">
    <property type="entry name" value="BIFUNCTIONAL OLIGORIBONUCLEASE AND PAP PHOSPHATASE NRNA"/>
    <property type="match status" value="1"/>
</dbReference>
<dbReference type="PANTHER" id="PTHR47618:SF2">
    <property type="entry name" value="CYCLIC-DI-AMP PHOSPHODIESTERASE GDPP"/>
    <property type="match status" value="1"/>
</dbReference>
<evidence type="ECO:0000259" key="9">
    <source>
        <dbReference type="PROSITE" id="PS50887"/>
    </source>
</evidence>